<organism evidence="1 2">
    <name type="scientific">Hibiscus sabdariffa</name>
    <name type="common">roselle</name>
    <dbReference type="NCBI Taxonomy" id="183260"/>
    <lineage>
        <taxon>Eukaryota</taxon>
        <taxon>Viridiplantae</taxon>
        <taxon>Streptophyta</taxon>
        <taxon>Embryophyta</taxon>
        <taxon>Tracheophyta</taxon>
        <taxon>Spermatophyta</taxon>
        <taxon>Magnoliopsida</taxon>
        <taxon>eudicotyledons</taxon>
        <taxon>Gunneridae</taxon>
        <taxon>Pentapetalae</taxon>
        <taxon>rosids</taxon>
        <taxon>malvids</taxon>
        <taxon>Malvales</taxon>
        <taxon>Malvaceae</taxon>
        <taxon>Malvoideae</taxon>
        <taxon>Hibiscus</taxon>
    </lineage>
</organism>
<protein>
    <submittedName>
        <fullName evidence="1">Uncharacterized protein</fullName>
    </submittedName>
</protein>
<dbReference type="EMBL" id="JBBPBN010000048">
    <property type="protein sequence ID" value="KAK8994118.1"/>
    <property type="molecule type" value="Genomic_DNA"/>
</dbReference>
<comment type="caution">
    <text evidence="1">The sequence shown here is derived from an EMBL/GenBank/DDBJ whole genome shotgun (WGS) entry which is preliminary data.</text>
</comment>
<evidence type="ECO:0000313" key="2">
    <source>
        <dbReference type="Proteomes" id="UP001396334"/>
    </source>
</evidence>
<accession>A0ABR2Q0A6</accession>
<sequence length="82" mass="8871">MALDSVGSGEGDYRGVGEPIESIEGIVAAHDVSDHKKSWADRITEKVNLGHFDSRDSIEENNTEEDSGMSQEFSVSFIAGLI</sequence>
<dbReference type="Proteomes" id="UP001396334">
    <property type="component" value="Unassembled WGS sequence"/>
</dbReference>
<evidence type="ECO:0000313" key="1">
    <source>
        <dbReference type="EMBL" id="KAK8994118.1"/>
    </source>
</evidence>
<proteinExistence type="predicted"/>
<gene>
    <name evidence="1" type="ORF">V6N11_008324</name>
</gene>
<name>A0ABR2Q0A6_9ROSI</name>
<reference evidence="1 2" key="1">
    <citation type="journal article" date="2024" name="G3 (Bethesda)">
        <title>Genome assembly of Hibiscus sabdariffa L. provides insights into metabolisms of medicinal natural products.</title>
        <authorList>
            <person name="Kim T."/>
        </authorList>
    </citation>
    <scope>NUCLEOTIDE SEQUENCE [LARGE SCALE GENOMIC DNA]</scope>
    <source>
        <strain evidence="1">TK-2024</strain>
        <tissue evidence="1">Old leaves</tissue>
    </source>
</reference>
<keyword evidence="2" id="KW-1185">Reference proteome</keyword>